<evidence type="ECO:0000256" key="3">
    <source>
        <dbReference type="ARBA" id="ARBA00012834"/>
    </source>
</evidence>
<evidence type="ECO:0000256" key="1">
    <source>
        <dbReference type="ARBA" id="ARBA00000724"/>
    </source>
</evidence>
<dbReference type="GO" id="GO:0032259">
    <property type="term" value="P:methylation"/>
    <property type="evidence" value="ECO:0007669"/>
    <property type="project" value="UniProtKB-KW"/>
</dbReference>
<evidence type="ECO:0000313" key="11">
    <source>
        <dbReference type="EMBL" id="GMK58312.1"/>
    </source>
</evidence>
<dbReference type="EMBL" id="BTCM01000005">
    <property type="protein sequence ID" value="GMK58312.1"/>
    <property type="molecule type" value="Genomic_DNA"/>
</dbReference>
<evidence type="ECO:0000256" key="10">
    <source>
        <dbReference type="SAM" id="MobiDB-lite"/>
    </source>
</evidence>
<dbReference type="GO" id="GO:0018423">
    <property type="term" value="F:protein C-terminal leucine carboxyl O-methyltransferase activity"/>
    <property type="evidence" value="ECO:0007669"/>
    <property type="project" value="UniProtKB-EC"/>
</dbReference>
<dbReference type="PANTHER" id="PTHR13600:SF21">
    <property type="entry name" value="LEUCINE CARBOXYL METHYLTRANSFERASE 1"/>
    <property type="match status" value="1"/>
</dbReference>
<keyword evidence="7 8" id="KW-0949">S-adenosyl-L-methionine</keyword>
<feature type="region of interest" description="Disordered" evidence="10">
    <location>
        <begin position="1"/>
        <end position="28"/>
    </location>
</feature>
<dbReference type="InterPro" id="IPR029063">
    <property type="entry name" value="SAM-dependent_MTases_sf"/>
</dbReference>
<dbReference type="SUPFAM" id="SSF53335">
    <property type="entry name" value="S-adenosyl-L-methionine-dependent methyltransferases"/>
    <property type="match status" value="1"/>
</dbReference>
<keyword evidence="6 8" id="KW-0808">Transferase</keyword>
<comment type="function">
    <text evidence="8">Methylates the carboxyl group of the C-terminal leucine residue of protein phosphatase 2A catalytic subunits to form alpha-leucine ester residues.</text>
</comment>
<keyword evidence="5 8" id="KW-0489">Methyltransferase</keyword>
<dbReference type="Pfam" id="PF04072">
    <property type="entry name" value="LCM"/>
    <property type="match status" value="1"/>
</dbReference>
<comment type="caution">
    <text evidence="11">The sequence shown here is derived from an EMBL/GenBank/DDBJ whole genome shotgun (WGS) entry which is preliminary data.</text>
</comment>
<accession>A0AAD3YDU3</accession>
<dbReference type="PANTHER" id="PTHR13600">
    <property type="entry name" value="LEUCINE CARBOXYL METHYLTRANSFERASE"/>
    <property type="match status" value="1"/>
</dbReference>
<dbReference type="Gene3D" id="3.40.50.150">
    <property type="entry name" value="Vaccinia Virus protein VP39"/>
    <property type="match status" value="2"/>
</dbReference>
<name>A0AAD3YDU3_9TREE</name>
<dbReference type="EC" id="2.1.1.233" evidence="3 8"/>
<evidence type="ECO:0000256" key="5">
    <source>
        <dbReference type="ARBA" id="ARBA00022603"/>
    </source>
</evidence>
<reference evidence="11" key="1">
    <citation type="journal article" date="2023" name="BMC Genomics">
        <title>Chromosome-level genome assemblies of Cutaneotrichosporon spp. (Trichosporonales, Basidiomycota) reveal imbalanced evolution between nucleotide sequences and chromosome synteny.</title>
        <authorList>
            <person name="Kobayashi Y."/>
            <person name="Kayamori A."/>
            <person name="Aoki K."/>
            <person name="Shiwa Y."/>
            <person name="Matsutani M."/>
            <person name="Fujita N."/>
            <person name="Sugita T."/>
            <person name="Iwasaki W."/>
            <person name="Tanaka N."/>
            <person name="Takashima M."/>
        </authorList>
    </citation>
    <scope>NUCLEOTIDE SEQUENCE</scope>
    <source>
        <strain evidence="11">HIS016</strain>
    </source>
</reference>
<evidence type="ECO:0000256" key="6">
    <source>
        <dbReference type="ARBA" id="ARBA00022679"/>
    </source>
</evidence>
<keyword evidence="12" id="KW-1185">Reference proteome</keyword>
<gene>
    <name evidence="11" type="primary">PPM1</name>
    <name evidence="11" type="ORF">CspeluHIS016_0503440</name>
</gene>
<dbReference type="PIRSF" id="PIRSF016305">
    <property type="entry name" value="LCM_mtfrase"/>
    <property type="match status" value="1"/>
</dbReference>
<evidence type="ECO:0000313" key="12">
    <source>
        <dbReference type="Proteomes" id="UP001222932"/>
    </source>
</evidence>
<evidence type="ECO:0000256" key="7">
    <source>
        <dbReference type="ARBA" id="ARBA00022691"/>
    </source>
</evidence>
<dbReference type="Proteomes" id="UP001222932">
    <property type="component" value="Unassembled WGS sequence"/>
</dbReference>
<dbReference type="InterPro" id="IPR007213">
    <property type="entry name" value="Ppm1/Ppm2/Tcmp"/>
</dbReference>
<feature type="binding site" evidence="9">
    <location>
        <position position="117"/>
    </location>
    <ligand>
        <name>S-adenosyl-L-methionine</name>
        <dbReference type="ChEBI" id="CHEBI:59789"/>
    </ligand>
</feature>
<evidence type="ECO:0000256" key="4">
    <source>
        <dbReference type="ARBA" id="ARBA00017497"/>
    </source>
</evidence>
<reference evidence="11" key="2">
    <citation type="submission" date="2023-06" db="EMBL/GenBank/DDBJ databases">
        <authorList>
            <person name="Kobayashi Y."/>
            <person name="Kayamori A."/>
            <person name="Aoki K."/>
            <person name="Shiwa Y."/>
            <person name="Fujita N."/>
            <person name="Sugita T."/>
            <person name="Iwasaki W."/>
            <person name="Tanaka N."/>
            <person name="Takashima M."/>
        </authorList>
    </citation>
    <scope>NUCLEOTIDE SEQUENCE</scope>
    <source>
        <strain evidence="11">HIS016</strain>
    </source>
</reference>
<comment type="similarity">
    <text evidence="2 8">Belongs to the methyltransferase superfamily. LCMT family.</text>
</comment>
<sequence length="323" mass="34074">MLPPPLPSGRGAPGPSARSDAAPVHPDDAIRATDDDAAVSRLSAVHLGYLVDPYASLVYKVPRLGPAGLTGPGGGMRKAPLINVGTHHRTAALDAVVDSFIAAGSGDGGKVQIVSLGAGSDTRFWRLAERNAPVARYVEVDFPHLTAMKAQRIARSRTLAAALTPAPSQRGSAQDRAYSVSHGGAALTAGNYALVPLDLRTDSLDELLPFLDTALPTLLLADDAFGRVMHRNLALRNLSLPGSVFGSLNDQAGRFTDPRLGNAAFDASGAKSLWDVRGDLPKAELARISKLEILDEIEELRLVLSHYCVVWASKGERMQAVGL</sequence>
<evidence type="ECO:0000256" key="8">
    <source>
        <dbReference type="PIRNR" id="PIRNR016305"/>
    </source>
</evidence>
<organism evidence="11 12">
    <name type="scientific">Cutaneotrichosporon spelunceum</name>
    <dbReference type="NCBI Taxonomy" id="1672016"/>
    <lineage>
        <taxon>Eukaryota</taxon>
        <taxon>Fungi</taxon>
        <taxon>Dikarya</taxon>
        <taxon>Basidiomycota</taxon>
        <taxon>Agaricomycotina</taxon>
        <taxon>Tremellomycetes</taxon>
        <taxon>Trichosporonales</taxon>
        <taxon>Trichosporonaceae</taxon>
        <taxon>Cutaneotrichosporon</taxon>
    </lineage>
</organism>
<proteinExistence type="inferred from homology"/>
<feature type="binding site" evidence="9">
    <location>
        <position position="89"/>
    </location>
    <ligand>
        <name>S-adenosyl-L-methionine</name>
        <dbReference type="ChEBI" id="CHEBI:59789"/>
    </ligand>
</feature>
<evidence type="ECO:0000256" key="2">
    <source>
        <dbReference type="ARBA" id="ARBA00010703"/>
    </source>
</evidence>
<evidence type="ECO:0000256" key="9">
    <source>
        <dbReference type="PIRSR" id="PIRSR016305-1"/>
    </source>
</evidence>
<comment type="catalytic activity">
    <reaction evidence="1 8">
        <text>[phosphatase 2A protein]-C-terminal L-leucine + S-adenosyl-L-methionine = [phosphatase 2A protein]-C-terminal L-leucine methyl ester + S-adenosyl-L-homocysteine</text>
        <dbReference type="Rhea" id="RHEA:48544"/>
        <dbReference type="Rhea" id="RHEA-COMP:12134"/>
        <dbReference type="Rhea" id="RHEA-COMP:12135"/>
        <dbReference type="ChEBI" id="CHEBI:57856"/>
        <dbReference type="ChEBI" id="CHEBI:59789"/>
        <dbReference type="ChEBI" id="CHEBI:90516"/>
        <dbReference type="ChEBI" id="CHEBI:90517"/>
        <dbReference type="EC" id="2.1.1.233"/>
    </reaction>
</comment>
<protein>
    <recommendedName>
        <fullName evidence="4 8">Leucine carboxyl methyltransferase 1</fullName>
        <ecNumber evidence="3 8">2.1.1.233</ecNumber>
    </recommendedName>
</protein>
<dbReference type="AlphaFoldDB" id="A0AAD3YDU3"/>
<dbReference type="InterPro" id="IPR016651">
    <property type="entry name" value="LCMT1"/>
</dbReference>